<sequence length="113" mass="12839">MVLFFVNFVCMGFFDILFGVGVIFLTRRKDLESNRTIYMGLLPWSPAPLHLCQTKSCWCSSLTTSFKRALSLAFGQKGVFVTVSDFSEEKGKEVASLVEKENSRFHSNGRDFH</sequence>
<name>A0AAD9ZV55_9ROSI</name>
<keyword evidence="1" id="KW-0812">Transmembrane</keyword>
<dbReference type="Proteomes" id="UP001281410">
    <property type="component" value="Unassembled WGS sequence"/>
</dbReference>
<comment type="caution">
    <text evidence="2">The sequence shown here is derived from an EMBL/GenBank/DDBJ whole genome shotgun (WGS) entry which is preliminary data.</text>
</comment>
<feature type="transmembrane region" description="Helical" evidence="1">
    <location>
        <begin position="6"/>
        <end position="25"/>
    </location>
</feature>
<dbReference type="AlphaFoldDB" id="A0AAD9ZV55"/>
<dbReference type="EMBL" id="JANJYJ010000008">
    <property type="protein sequence ID" value="KAK3193461.1"/>
    <property type="molecule type" value="Genomic_DNA"/>
</dbReference>
<gene>
    <name evidence="2" type="ORF">Dsin_024771</name>
</gene>
<organism evidence="2 3">
    <name type="scientific">Dipteronia sinensis</name>
    <dbReference type="NCBI Taxonomy" id="43782"/>
    <lineage>
        <taxon>Eukaryota</taxon>
        <taxon>Viridiplantae</taxon>
        <taxon>Streptophyta</taxon>
        <taxon>Embryophyta</taxon>
        <taxon>Tracheophyta</taxon>
        <taxon>Spermatophyta</taxon>
        <taxon>Magnoliopsida</taxon>
        <taxon>eudicotyledons</taxon>
        <taxon>Gunneridae</taxon>
        <taxon>Pentapetalae</taxon>
        <taxon>rosids</taxon>
        <taxon>malvids</taxon>
        <taxon>Sapindales</taxon>
        <taxon>Sapindaceae</taxon>
        <taxon>Hippocastanoideae</taxon>
        <taxon>Acereae</taxon>
        <taxon>Dipteronia</taxon>
    </lineage>
</organism>
<reference evidence="2" key="1">
    <citation type="journal article" date="2023" name="Plant J.">
        <title>Genome sequences and population genomics provide insights into the demographic history, inbreeding, and mutation load of two 'living fossil' tree species of Dipteronia.</title>
        <authorList>
            <person name="Feng Y."/>
            <person name="Comes H.P."/>
            <person name="Chen J."/>
            <person name="Zhu S."/>
            <person name="Lu R."/>
            <person name="Zhang X."/>
            <person name="Li P."/>
            <person name="Qiu J."/>
            <person name="Olsen K.M."/>
            <person name="Qiu Y."/>
        </authorList>
    </citation>
    <scope>NUCLEOTIDE SEQUENCE</scope>
    <source>
        <strain evidence="2">NBL</strain>
    </source>
</reference>
<evidence type="ECO:0000313" key="2">
    <source>
        <dbReference type="EMBL" id="KAK3193461.1"/>
    </source>
</evidence>
<proteinExistence type="predicted"/>
<keyword evidence="1" id="KW-0472">Membrane</keyword>
<evidence type="ECO:0000313" key="3">
    <source>
        <dbReference type="Proteomes" id="UP001281410"/>
    </source>
</evidence>
<evidence type="ECO:0000256" key="1">
    <source>
        <dbReference type="SAM" id="Phobius"/>
    </source>
</evidence>
<keyword evidence="1" id="KW-1133">Transmembrane helix</keyword>
<keyword evidence="3" id="KW-1185">Reference proteome</keyword>
<accession>A0AAD9ZV55</accession>
<protein>
    <submittedName>
        <fullName evidence="2">Uncharacterized protein</fullName>
    </submittedName>
</protein>